<evidence type="ECO:0000313" key="8">
    <source>
        <dbReference type="EMBL" id="MQM25594.1"/>
    </source>
</evidence>
<dbReference type="RefSeq" id="WP_153024741.1">
    <property type="nucleotide sequence ID" value="NZ_WIAO01000007.1"/>
</dbReference>
<feature type="transmembrane region" description="Helical" evidence="7">
    <location>
        <begin position="399"/>
        <end position="421"/>
    </location>
</feature>
<evidence type="ECO:0000256" key="6">
    <source>
        <dbReference type="ARBA" id="ARBA00023136"/>
    </source>
</evidence>
<dbReference type="PIRSF" id="PIRSF006603">
    <property type="entry name" value="DinF"/>
    <property type="match status" value="1"/>
</dbReference>
<evidence type="ECO:0000256" key="5">
    <source>
        <dbReference type="ARBA" id="ARBA00022989"/>
    </source>
</evidence>
<evidence type="ECO:0000256" key="4">
    <source>
        <dbReference type="ARBA" id="ARBA00022692"/>
    </source>
</evidence>
<dbReference type="InterPro" id="IPR051327">
    <property type="entry name" value="MATE_MepA_subfamily"/>
</dbReference>
<dbReference type="PANTHER" id="PTHR43823:SF3">
    <property type="entry name" value="MULTIDRUG EXPORT PROTEIN MEPA"/>
    <property type="match status" value="1"/>
</dbReference>
<protein>
    <submittedName>
        <fullName evidence="8">MATE family efflux transporter</fullName>
    </submittedName>
</protein>
<organism evidence="8 9">
    <name type="scientific">Glycomyces albidus</name>
    <dbReference type="NCBI Taxonomy" id="2656774"/>
    <lineage>
        <taxon>Bacteria</taxon>
        <taxon>Bacillati</taxon>
        <taxon>Actinomycetota</taxon>
        <taxon>Actinomycetes</taxon>
        <taxon>Glycomycetales</taxon>
        <taxon>Glycomycetaceae</taxon>
        <taxon>Glycomyces</taxon>
    </lineage>
</organism>
<dbReference type="PANTHER" id="PTHR43823">
    <property type="entry name" value="SPORULATION PROTEIN YKVU"/>
    <property type="match status" value="1"/>
</dbReference>
<dbReference type="GO" id="GO:0042910">
    <property type="term" value="F:xenobiotic transmembrane transporter activity"/>
    <property type="evidence" value="ECO:0007669"/>
    <property type="project" value="InterPro"/>
</dbReference>
<evidence type="ECO:0000256" key="1">
    <source>
        <dbReference type="ARBA" id="ARBA00004651"/>
    </source>
</evidence>
<dbReference type="InterPro" id="IPR048279">
    <property type="entry name" value="MdtK-like"/>
</dbReference>
<keyword evidence="9" id="KW-1185">Reference proteome</keyword>
<evidence type="ECO:0000256" key="2">
    <source>
        <dbReference type="ARBA" id="ARBA00022448"/>
    </source>
</evidence>
<feature type="transmembrane region" description="Helical" evidence="7">
    <location>
        <begin position="37"/>
        <end position="56"/>
    </location>
</feature>
<feature type="transmembrane region" description="Helical" evidence="7">
    <location>
        <begin position="180"/>
        <end position="200"/>
    </location>
</feature>
<dbReference type="Proteomes" id="UP000477750">
    <property type="component" value="Unassembled WGS sequence"/>
</dbReference>
<accession>A0A6L5G7H0</accession>
<feature type="transmembrane region" description="Helical" evidence="7">
    <location>
        <begin position="68"/>
        <end position="92"/>
    </location>
</feature>
<gene>
    <name evidence="8" type="ORF">GFD30_08430</name>
</gene>
<evidence type="ECO:0000256" key="3">
    <source>
        <dbReference type="ARBA" id="ARBA00022475"/>
    </source>
</evidence>
<feature type="transmembrane region" description="Helical" evidence="7">
    <location>
        <begin position="335"/>
        <end position="359"/>
    </location>
</feature>
<feature type="transmembrane region" description="Helical" evidence="7">
    <location>
        <begin position="365"/>
        <end position="387"/>
    </location>
</feature>
<dbReference type="GO" id="GO:0015297">
    <property type="term" value="F:antiporter activity"/>
    <property type="evidence" value="ECO:0007669"/>
    <property type="project" value="InterPro"/>
</dbReference>
<feature type="transmembrane region" description="Helical" evidence="7">
    <location>
        <begin position="112"/>
        <end position="130"/>
    </location>
</feature>
<evidence type="ECO:0000313" key="9">
    <source>
        <dbReference type="Proteomes" id="UP000477750"/>
    </source>
</evidence>
<dbReference type="GO" id="GO:0005886">
    <property type="term" value="C:plasma membrane"/>
    <property type="evidence" value="ECO:0007669"/>
    <property type="project" value="UniProtKB-SubCell"/>
</dbReference>
<dbReference type="AlphaFoldDB" id="A0A6L5G7H0"/>
<keyword evidence="6 7" id="KW-0472">Membrane</keyword>
<comment type="subcellular location">
    <subcellularLocation>
        <location evidence="1">Cell membrane</location>
        <topology evidence="1">Multi-pass membrane protein</topology>
    </subcellularLocation>
</comment>
<dbReference type="EMBL" id="WIAO01000007">
    <property type="protein sequence ID" value="MQM25594.1"/>
    <property type="molecule type" value="Genomic_DNA"/>
</dbReference>
<feature type="transmembrane region" description="Helical" evidence="7">
    <location>
        <begin position="206"/>
        <end position="226"/>
    </location>
</feature>
<feature type="transmembrane region" description="Helical" evidence="7">
    <location>
        <begin position="427"/>
        <end position="444"/>
    </location>
</feature>
<sequence length="457" mass="46004">MTDQPAPRATAAKAVDGVAALATEPVGRLLRRGTAQATMSVGVYGIYALTNAWFVARGVGPTAMGAVNLVAPVLLVLGALSTTVGAGGASLVSRRLGAGDTDGAARAAGNAFALFWAGAAGIAVAGLALLEPLLTALGAHGEMRAYAREYAVVILASTLVGTGFSSLVRAEGRLRFATWLWVAPVLVQIALDPVLIFGLGMGVRGAAVGTAGGQAVSAAMSLWFFFLQRDRPYRIRARHLRPDGRTLGALLAVGSPSMLAGLGATALAVIVNNTLVGIGAAAAVTAYAVCARVQTFATMPQLGISMGMQPIVGFNTGREAPDRVRRARVLALRATLLYGATAAALTAVLAEPITAALLGEPAPEAAAALRILAAGLALSGAPPLVSAYFQAVGRPTPSYLISIGTLLVLKVPAVLACGAAGVTGVWTGLALGELLSAAAALALLKRAGAPRGTEPVR</sequence>
<feature type="transmembrane region" description="Helical" evidence="7">
    <location>
        <begin position="247"/>
        <end position="269"/>
    </location>
</feature>
<dbReference type="InterPro" id="IPR002528">
    <property type="entry name" value="MATE_fam"/>
</dbReference>
<proteinExistence type="predicted"/>
<keyword evidence="4 7" id="KW-0812">Transmembrane</keyword>
<name>A0A6L5G7H0_9ACTN</name>
<keyword evidence="2" id="KW-0813">Transport</keyword>
<keyword evidence="3" id="KW-1003">Cell membrane</keyword>
<evidence type="ECO:0000256" key="7">
    <source>
        <dbReference type="SAM" id="Phobius"/>
    </source>
</evidence>
<reference evidence="8 9" key="1">
    <citation type="submission" date="2019-10" db="EMBL/GenBank/DDBJ databases">
        <title>Glycomyces albidus sp. nov., a novel actinomycete isolated from rhizosphere soil of wheat (Triticum aestivum L.).</title>
        <authorList>
            <person name="Qian L."/>
        </authorList>
    </citation>
    <scope>NUCLEOTIDE SEQUENCE [LARGE SCALE GENOMIC DNA]</scope>
    <source>
        <strain evidence="8 9">NEAU-7082</strain>
    </source>
</reference>
<feature type="transmembrane region" description="Helical" evidence="7">
    <location>
        <begin position="275"/>
        <end position="293"/>
    </location>
</feature>
<feature type="transmembrane region" description="Helical" evidence="7">
    <location>
        <begin position="150"/>
        <end position="168"/>
    </location>
</feature>
<keyword evidence="5 7" id="KW-1133">Transmembrane helix</keyword>
<dbReference type="Pfam" id="PF01554">
    <property type="entry name" value="MatE"/>
    <property type="match status" value="2"/>
</dbReference>
<comment type="caution">
    <text evidence="8">The sequence shown here is derived from an EMBL/GenBank/DDBJ whole genome shotgun (WGS) entry which is preliminary data.</text>
</comment>